<dbReference type="Pfam" id="PF02915">
    <property type="entry name" value="Rubrerythrin"/>
    <property type="match status" value="1"/>
</dbReference>
<evidence type="ECO:0000256" key="3">
    <source>
        <dbReference type="ARBA" id="ARBA00022982"/>
    </source>
</evidence>
<dbReference type="PROSITE" id="PS50903">
    <property type="entry name" value="RUBREDOXIN_LIKE"/>
    <property type="match status" value="1"/>
</dbReference>
<sequence length="167" mass="18464">MRDMTKANLEAAFAGESQAHMKYLIFADQAEKDGFPNVARLFRATAYAEQVHATSHFKVMQKLGDTSANLQTGIEGETFEVEEMYPAYQAVAELQEERGAVRSTTWAREAEKIHAVLYADAKQAVKSEKDSSGEAVYVCPVCGHTGYGEAPDNCPICNAKKELFKIF</sequence>
<dbReference type="OrthoDB" id="9799749at2"/>
<name>A0A347ZUD2_9CHLR</name>
<dbReference type="InterPro" id="IPR009040">
    <property type="entry name" value="Ferritin-like_diiron"/>
</dbReference>
<evidence type="ECO:0000313" key="7">
    <source>
        <dbReference type="Proteomes" id="UP000256388"/>
    </source>
</evidence>
<evidence type="ECO:0000256" key="1">
    <source>
        <dbReference type="ARBA" id="ARBA00001965"/>
    </source>
</evidence>
<dbReference type="GO" id="GO:0005506">
    <property type="term" value="F:iron ion binding"/>
    <property type="evidence" value="ECO:0007669"/>
    <property type="project" value="InterPro"/>
</dbReference>
<dbReference type="InterPro" id="IPR012347">
    <property type="entry name" value="Ferritin-like"/>
</dbReference>
<protein>
    <submittedName>
        <fullName evidence="6">Rubrerythrin</fullName>
    </submittedName>
</protein>
<dbReference type="Pfam" id="PF21349">
    <property type="entry name" value="RUBY_RBDX"/>
    <property type="match status" value="1"/>
</dbReference>
<dbReference type="PANTHER" id="PTHR33746">
    <property type="entry name" value="RUBRERYTHRIN"/>
    <property type="match status" value="1"/>
</dbReference>
<organism evidence="6 7">
    <name type="scientific">Pelolinea submarina</name>
    <dbReference type="NCBI Taxonomy" id="913107"/>
    <lineage>
        <taxon>Bacteria</taxon>
        <taxon>Bacillati</taxon>
        <taxon>Chloroflexota</taxon>
        <taxon>Anaerolineae</taxon>
        <taxon>Anaerolineales</taxon>
        <taxon>Anaerolineaceae</taxon>
        <taxon>Pelolinea</taxon>
    </lineage>
</organism>
<dbReference type="InterPro" id="IPR048574">
    <property type="entry name" value="RUBY_RBDX"/>
</dbReference>
<dbReference type="AlphaFoldDB" id="A0A347ZUD2"/>
<dbReference type="SUPFAM" id="SSF57802">
    <property type="entry name" value="Rubredoxin-like"/>
    <property type="match status" value="1"/>
</dbReference>
<dbReference type="CDD" id="cd01041">
    <property type="entry name" value="Rubrerythrin"/>
    <property type="match status" value="1"/>
</dbReference>
<comment type="cofactor">
    <cofactor evidence="1">
        <name>Fe(3+)</name>
        <dbReference type="ChEBI" id="CHEBI:29034"/>
    </cofactor>
</comment>
<keyword evidence="3" id="KW-0249">Electron transport</keyword>
<gene>
    <name evidence="6" type="ORF">DFR64_0360</name>
</gene>
<evidence type="ECO:0000259" key="5">
    <source>
        <dbReference type="PROSITE" id="PS50905"/>
    </source>
</evidence>
<dbReference type="Gene3D" id="2.20.28.10">
    <property type="match status" value="1"/>
</dbReference>
<feature type="domain" description="Rubredoxin-like" evidence="4">
    <location>
        <begin position="134"/>
        <end position="167"/>
    </location>
</feature>
<evidence type="ECO:0000256" key="2">
    <source>
        <dbReference type="ARBA" id="ARBA00022448"/>
    </source>
</evidence>
<dbReference type="EMBL" id="QUMS01000001">
    <property type="protein sequence ID" value="REG10502.1"/>
    <property type="molecule type" value="Genomic_DNA"/>
</dbReference>
<dbReference type="InterPro" id="IPR009078">
    <property type="entry name" value="Ferritin-like_SF"/>
</dbReference>
<reference evidence="6 7" key="1">
    <citation type="submission" date="2018-08" db="EMBL/GenBank/DDBJ databases">
        <title>Genomic Encyclopedia of Type Strains, Phase IV (KMG-IV): sequencing the most valuable type-strain genomes for metagenomic binning, comparative biology and taxonomic classification.</title>
        <authorList>
            <person name="Goeker M."/>
        </authorList>
    </citation>
    <scope>NUCLEOTIDE SEQUENCE [LARGE SCALE GENOMIC DNA]</scope>
    <source>
        <strain evidence="6 7">DSM 23923</strain>
    </source>
</reference>
<evidence type="ECO:0000259" key="4">
    <source>
        <dbReference type="PROSITE" id="PS50903"/>
    </source>
</evidence>
<dbReference type="RefSeq" id="WP_116223679.1">
    <property type="nucleotide sequence ID" value="NZ_AP018437.1"/>
</dbReference>
<dbReference type="GO" id="GO:0016491">
    <property type="term" value="F:oxidoreductase activity"/>
    <property type="evidence" value="ECO:0007669"/>
    <property type="project" value="InterPro"/>
</dbReference>
<dbReference type="InterPro" id="IPR024934">
    <property type="entry name" value="Rubredoxin-like_dom"/>
</dbReference>
<accession>A0A347ZUD2</accession>
<keyword evidence="2" id="KW-0813">Transport</keyword>
<dbReference type="CDD" id="cd00729">
    <property type="entry name" value="rubredoxin_SM"/>
    <property type="match status" value="1"/>
</dbReference>
<evidence type="ECO:0000313" key="6">
    <source>
        <dbReference type="EMBL" id="REG10502.1"/>
    </source>
</evidence>
<comment type="caution">
    <text evidence="6">The sequence shown here is derived from an EMBL/GenBank/DDBJ whole genome shotgun (WGS) entry which is preliminary data.</text>
</comment>
<dbReference type="PANTHER" id="PTHR33746:SF4">
    <property type="entry name" value="RUBRERYTHRIN"/>
    <property type="match status" value="1"/>
</dbReference>
<dbReference type="Proteomes" id="UP000256388">
    <property type="component" value="Unassembled WGS sequence"/>
</dbReference>
<dbReference type="InterPro" id="IPR052753">
    <property type="entry name" value="Rbr2/Nigerythrin"/>
</dbReference>
<feature type="domain" description="Ferritin-like diiron" evidence="5">
    <location>
        <begin position="1"/>
        <end position="129"/>
    </location>
</feature>
<dbReference type="PROSITE" id="PS50905">
    <property type="entry name" value="FERRITIN_LIKE"/>
    <property type="match status" value="1"/>
</dbReference>
<dbReference type="Gene3D" id="1.20.1260.10">
    <property type="match status" value="1"/>
</dbReference>
<keyword evidence="7" id="KW-1185">Reference proteome</keyword>
<dbReference type="InterPro" id="IPR003251">
    <property type="entry name" value="Rr_diiron-bd_dom"/>
</dbReference>
<proteinExistence type="predicted"/>
<dbReference type="SUPFAM" id="SSF47240">
    <property type="entry name" value="Ferritin-like"/>
    <property type="match status" value="1"/>
</dbReference>